<sequence>MNDIRGVGIGQTPQLCQDALIEMLRALFDGKLYNGQEGQKALRIFKQDLPIPEELDTDADTDVAHAPYIVVRMTGGEIADDKSPQTVEFSMIICAYDTGADRAGFQDVANIKEAIIQRACSAPYFGGAFTILKPIAWALQQDDTAPYYYGAVTLICTAPAMTQDTELEGLL</sequence>
<name>A0A8S5TI12_9CAUD</name>
<evidence type="ECO:0000313" key="1">
    <source>
        <dbReference type="EMBL" id="DAF62910.1"/>
    </source>
</evidence>
<dbReference type="EMBL" id="BK032830">
    <property type="protein sequence ID" value="DAF62910.1"/>
    <property type="molecule type" value="Genomic_DNA"/>
</dbReference>
<organism evidence="1">
    <name type="scientific">Caudovirales sp. ctu3532</name>
    <dbReference type="NCBI Taxonomy" id="2827639"/>
    <lineage>
        <taxon>Viruses</taxon>
        <taxon>Duplodnaviria</taxon>
        <taxon>Heunggongvirae</taxon>
        <taxon>Uroviricota</taxon>
        <taxon>Caudoviricetes</taxon>
    </lineage>
</organism>
<proteinExistence type="predicted"/>
<accession>A0A8S5TI12</accession>
<reference evidence="1" key="1">
    <citation type="journal article" date="2021" name="Proc. Natl. Acad. Sci. U.S.A.">
        <title>A Catalog of Tens of Thousands of Viruses from Human Metagenomes Reveals Hidden Associations with Chronic Diseases.</title>
        <authorList>
            <person name="Tisza M.J."/>
            <person name="Buck C.B."/>
        </authorList>
    </citation>
    <scope>NUCLEOTIDE SEQUENCE</scope>
    <source>
        <strain evidence="1">Ctu3532</strain>
    </source>
</reference>
<protein>
    <submittedName>
        <fullName evidence="1">Tail completion protein</fullName>
    </submittedName>
</protein>